<feature type="domain" description="AB hydrolase-1" evidence="2">
    <location>
        <begin position="52"/>
        <end position="289"/>
    </location>
</feature>
<organism evidence="3 4">
    <name type="scientific">Roseivivax lentus</name>
    <dbReference type="NCBI Taxonomy" id="633194"/>
    <lineage>
        <taxon>Bacteria</taxon>
        <taxon>Pseudomonadati</taxon>
        <taxon>Pseudomonadota</taxon>
        <taxon>Alphaproteobacteria</taxon>
        <taxon>Rhodobacterales</taxon>
        <taxon>Roseobacteraceae</taxon>
        <taxon>Roseivivax</taxon>
    </lineage>
</organism>
<evidence type="ECO:0000256" key="1">
    <source>
        <dbReference type="SAM" id="SignalP"/>
    </source>
</evidence>
<sequence>MVPATLIVLCLLLLLCLSQLSSASAEADLPAHGRFTKVSGGRIHWVEEGSGPPIVMIHGLGGNLYNFTHSLSGLLAADARVISIDRPGCGWSERDDPALGDLAEQARMIAEFIAAEGLEKPLIVGHSLGGSLALALALDHSEQISGLVLLCPATQPVEKTPRPFKGIDIPIRALVPPLGHGVAGAMAPAMERQVLRDVFAPDPVPEDFGLRGGARLARRCAAFISAAGDLALSRGGLERIAAREAELSVPIAVLFGGSDAILKPEKHGRAFAERTGATYGELDGRGHMIPVTAAAECADFIRAQMAQR</sequence>
<dbReference type="Proteomes" id="UP000186684">
    <property type="component" value="Unassembled WGS sequence"/>
</dbReference>
<name>A0A1N7JKD3_9RHOB</name>
<proteinExistence type="predicted"/>
<evidence type="ECO:0000313" key="4">
    <source>
        <dbReference type="Proteomes" id="UP000186684"/>
    </source>
</evidence>
<dbReference type="InterPro" id="IPR000073">
    <property type="entry name" value="AB_hydrolase_1"/>
</dbReference>
<keyword evidence="1" id="KW-0732">Signal</keyword>
<dbReference type="PRINTS" id="PR00111">
    <property type="entry name" value="ABHYDROLASE"/>
</dbReference>
<evidence type="ECO:0000313" key="3">
    <source>
        <dbReference type="EMBL" id="SIS49779.1"/>
    </source>
</evidence>
<reference evidence="4" key="1">
    <citation type="submission" date="2017-01" db="EMBL/GenBank/DDBJ databases">
        <authorList>
            <person name="Varghese N."/>
            <person name="Submissions S."/>
        </authorList>
    </citation>
    <scope>NUCLEOTIDE SEQUENCE [LARGE SCALE GENOMIC DNA]</scope>
    <source>
        <strain evidence="4">DSM 29430</strain>
    </source>
</reference>
<dbReference type="EMBL" id="FTOQ01000001">
    <property type="protein sequence ID" value="SIS49779.1"/>
    <property type="molecule type" value="Genomic_DNA"/>
</dbReference>
<dbReference type="RefSeq" id="WP_076443801.1">
    <property type="nucleotide sequence ID" value="NZ_FTOQ01000001.1"/>
</dbReference>
<protein>
    <submittedName>
        <fullName evidence="3">Pimeloyl-ACP methyl ester carboxylesterase</fullName>
    </submittedName>
</protein>
<dbReference type="AlphaFoldDB" id="A0A1N7JKD3"/>
<evidence type="ECO:0000259" key="2">
    <source>
        <dbReference type="Pfam" id="PF00561"/>
    </source>
</evidence>
<feature type="signal peptide" evidence="1">
    <location>
        <begin position="1"/>
        <end position="27"/>
    </location>
</feature>
<dbReference type="Pfam" id="PF00561">
    <property type="entry name" value="Abhydrolase_1"/>
    <property type="match status" value="1"/>
</dbReference>
<keyword evidence="4" id="KW-1185">Reference proteome</keyword>
<dbReference type="InterPro" id="IPR000639">
    <property type="entry name" value="Epox_hydrolase-like"/>
</dbReference>
<accession>A0A1N7JKD3</accession>
<dbReference type="InterPro" id="IPR050266">
    <property type="entry name" value="AB_hydrolase_sf"/>
</dbReference>
<dbReference type="OrthoDB" id="9815441at2"/>
<dbReference type="STRING" id="633194.SAMN05421759_10131"/>
<dbReference type="InterPro" id="IPR029058">
    <property type="entry name" value="AB_hydrolase_fold"/>
</dbReference>
<dbReference type="PRINTS" id="PR00412">
    <property type="entry name" value="EPOXHYDRLASE"/>
</dbReference>
<dbReference type="Gene3D" id="3.40.50.1820">
    <property type="entry name" value="alpha/beta hydrolase"/>
    <property type="match status" value="1"/>
</dbReference>
<gene>
    <name evidence="3" type="ORF">SAMN05421759_10131</name>
</gene>
<dbReference type="GO" id="GO:0003824">
    <property type="term" value="F:catalytic activity"/>
    <property type="evidence" value="ECO:0007669"/>
    <property type="project" value="InterPro"/>
</dbReference>
<dbReference type="SUPFAM" id="SSF53474">
    <property type="entry name" value="alpha/beta-Hydrolases"/>
    <property type="match status" value="1"/>
</dbReference>
<feature type="chain" id="PRO_5012094266" evidence="1">
    <location>
        <begin position="28"/>
        <end position="308"/>
    </location>
</feature>
<dbReference type="PANTHER" id="PTHR43798">
    <property type="entry name" value="MONOACYLGLYCEROL LIPASE"/>
    <property type="match status" value="1"/>
</dbReference>